<protein>
    <submittedName>
        <fullName evidence="1">Uncharacterized protein</fullName>
    </submittedName>
</protein>
<keyword evidence="2" id="KW-1185">Reference proteome</keyword>
<dbReference type="EMBL" id="VWSF01000009">
    <property type="protein sequence ID" value="KAA5545041.1"/>
    <property type="molecule type" value="Genomic_DNA"/>
</dbReference>
<evidence type="ECO:0000313" key="2">
    <source>
        <dbReference type="Proteomes" id="UP000323426"/>
    </source>
</evidence>
<gene>
    <name evidence="1" type="ORF">F0145_13380</name>
</gene>
<dbReference type="Proteomes" id="UP000323426">
    <property type="component" value="Unassembled WGS sequence"/>
</dbReference>
<proteinExistence type="predicted"/>
<accession>A0A5M6DBW8</accession>
<name>A0A5M6DBW8_9BACT</name>
<comment type="caution">
    <text evidence="1">The sequence shown here is derived from an EMBL/GenBank/DDBJ whole genome shotgun (WGS) entry which is preliminary data.</text>
</comment>
<dbReference type="RefSeq" id="WP_150088924.1">
    <property type="nucleotide sequence ID" value="NZ_VWSF01000009.1"/>
</dbReference>
<sequence length="199" mass="22191">MAKKISILFLLAIVLYLGACGEKKSPGAPVQSTAGQYFDVVGFVEAQTTLLKKEKPGAVKTVLENQKTTESKKVQNLDWEKELENFRELDINKPAFRNAYASTQQQDPATGNTTIMYRKKPGYDGTVQYLSVTTNASGQVLGVRGLQESENILLKSRRELKLQCHTKNGTARVISYTIQGFQKPIIFNALYYTIFTKIG</sequence>
<evidence type="ECO:0000313" key="1">
    <source>
        <dbReference type="EMBL" id="KAA5545041.1"/>
    </source>
</evidence>
<dbReference type="AlphaFoldDB" id="A0A5M6DBW8"/>
<organism evidence="1 2">
    <name type="scientific">Adhaeribacter rhizoryzae</name>
    <dbReference type="NCBI Taxonomy" id="2607907"/>
    <lineage>
        <taxon>Bacteria</taxon>
        <taxon>Pseudomonadati</taxon>
        <taxon>Bacteroidota</taxon>
        <taxon>Cytophagia</taxon>
        <taxon>Cytophagales</taxon>
        <taxon>Hymenobacteraceae</taxon>
        <taxon>Adhaeribacter</taxon>
    </lineage>
</organism>
<reference evidence="1 2" key="1">
    <citation type="submission" date="2019-09" db="EMBL/GenBank/DDBJ databases">
        <title>Genome sequence and assembly of Adhaeribacter sp.</title>
        <authorList>
            <person name="Chhetri G."/>
        </authorList>
    </citation>
    <scope>NUCLEOTIDE SEQUENCE [LARGE SCALE GENOMIC DNA]</scope>
    <source>
        <strain evidence="1 2">DK36</strain>
    </source>
</reference>